<comment type="similarity">
    <text evidence="1">Belongs to the 4-hydroxybenzoyl-CoA thioesterase family.</text>
</comment>
<organism evidence="3 4">
    <name type="scientific">Halioxenophilus aromaticivorans</name>
    <dbReference type="NCBI Taxonomy" id="1306992"/>
    <lineage>
        <taxon>Bacteria</taxon>
        <taxon>Pseudomonadati</taxon>
        <taxon>Pseudomonadota</taxon>
        <taxon>Gammaproteobacteria</taxon>
        <taxon>Alteromonadales</taxon>
        <taxon>Alteromonadaceae</taxon>
        <taxon>Halioxenophilus</taxon>
    </lineage>
</organism>
<dbReference type="PANTHER" id="PTHR31793:SF27">
    <property type="entry name" value="NOVEL THIOESTERASE SUPERFAMILY DOMAIN AND SAPOSIN A-TYPE DOMAIN CONTAINING PROTEIN (0610012H03RIK)"/>
    <property type="match status" value="1"/>
</dbReference>
<dbReference type="InterPro" id="IPR029069">
    <property type="entry name" value="HotDog_dom_sf"/>
</dbReference>
<protein>
    <submittedName>
        <fullName evidence="3">Acyl-CoA thioesterase</fullName>
    </submittedName>
</protein>
<name>A0AAV3TZN9_9ALTE</name>
<reference evidence="4" key="1">
    <citation type="journal article" date="2019" name="Int. J. Syst. Evol. Microbiol.">
        <title>The Global Catalogue of Microorganisms (GCM) 10K type strain sequencing project: providing services to taxonomists for standard genome sequencing and annotation.</title>
        <authorList>
            <consortium name="The Broad Institute Genomics Platform"/>
            <consortium name="The Broad Institute Genome Sequencing Center for Infectious Disease"/>
            <person name="Wu L."/>
            <person name="Ma J."/>
        </authorList>
    </citation>
    <scope>NUCLEOTIDE SEQUENCE [LARGE SCALE GENOMIC DNA]</scope>
    <source>
        <strain evidence="4">JCM 19134</strain>
    </source>
</reference>
<keyword evidence="2" id="KW-0378">Hydrolase</keyword>
<dbReference type="GO" id="GO:0047617">
    <property type="term" value="F:fatty acyl-CoA hydrolase activity"/>
    <property type="evidence" value="ECO:0007669"/>
    <property type="project" value="TreeGrafter"/>
</dbReference>
<dbReference type="Gene3D" id="3.10.129.10">
    <property type="entry name" value="Hotdog Thioesterase"/>
    <property type="match status" value="1"/>
</dbReference>
<proteinExistence type="inferred from homology"/>
<accession>A0AAV3TZN9</accession>
<dbReference type="CDD" id="cd00586">
    <property type="entry name" value="4HBT"/>
    <property type="match status" value="1"/>
</dbReference>
<dbReference type="Pfam" id="PF13279">
    <property type="entry name" value="4HBT_2"/>
    <property type="match status" value="1"/>
</dbReference>
<gene>
    <name evidence="3" type="ORF">GCM10025791_12120</name>
</gene>
<dbReference type="PANTHER" id="PTHR31793">
    <property type="entry name" value="4-HYDROXYBENZOYL-COA THIOESTERASE FAMILY MEMBER"/>
    <property type="match status" value="1"/>
</dbReference>
<dbReference type="AlphaFoldDB" id="A0AAV3TZN9"/>
<dbReference type="InterPro" id="IPR050563">
    <property type="entry name" value="4-hydroxybenzoyl-CoA_TE"/>
</dbReference>
<evidence type="ECO:0000256" key="2">
    <source>
        <dbReference type="ARBA" id="ARBA00022801"/>
    </source>
</evidence>
<evidence type="ECO:0000256" key="1">
    <source>
        <dbReference type="ARBA" id="ARBA00005953"/>
    </source>
</evidence>
<comment type="caution">
    <text evidence="3">The sequence shown here is derived from an EMBL/GenBank/DDBJ whole genome shotgun (WGS) entry which is preliminary data.</text>
</comment>
<evidence type="ECO:0000313" key="3">
    <source>
        <dbReference type="EMBL" id="GAA4936012.1"/>
    </source>
</evidence>
<sequence length="140" mass="16378">MAELAWADVEIDIPFYDVDTYRVVWHGNYPKYFEVSRCKLLEQLGIPYSTLETLGFFYPVVAMEVKYLKPLHFTQRIVVRASLREYRNKLDIRYIIRDYQSQEVITKGHTDQVAVSPEGDIQYEAPEQVVQLVEQALASL</sequence>
<keyword evidence="4" id="KW-1185">Reference proteome</keyword>
<dbReference type="RefSeq" id="WP_345418623.1">
    <property type="nucleotide sequence ID" value="NZ_AP031496.1"/>
</dbReference>
<dbReference type="Proteomes" id="UP001409585">
    <property type="component" value="Unassembled WGS sequence"/>
</dbReference>
<dbReference type="EMBL" id="BAABLX010000007">
    <property type="protein sequence ID" value="GAA4936012.1"/>
    <property type="molecule type" value="Genomic_DNA"/>
</dbReference>
<dbReference type="SUPFAM" id="SSF54637">
    <property type="entry name" value="Thioesterase/thiol ester dehydrase-isomerase"/>
    <property type="match status" value="1"/>
</dbReference>
<evidence type="ECO:0000313" key="4">
    <source>
        <dbReference type="Proteomes" id="UP001409585"/>
    </source>
</evidence>